<evidence type="ECO:0000256" key="11">
    <source>
        <dbReference type="PIRSR" id="PIRSR000445-3"/>
    </source>
</evidence>
<evidence type="ECO:0000256" key="8">
    <source>
        <dbReference type="HAMAP-Rule" id="MF_00087"/>
    </source>
</evidence>
<dbReference type="AlphaFoldDB" id="G0LF35"/>
<dbReference type="GeneID" id="12448740"/>
<dbReference type="UniPathway" id="UPA00251">
    <property type="reaction ID" value="UER00316"/>
</dbReference>
<dbReference type="SUPFAM" id="SSF69742">
    <property type="entry name" value="Glutamyl tRNA-reductase catalytic, N-terminal domain"/>
    <property type="match status" value="1"/>
</dbReference>
<feature type="region of interest" description="Disordered" evidence="14">
    <location>
        <begin position="407"/>
        <end position="454"/>
    </location>
</feature>
<dbReference type="Pfam" id="PF00745">
    <property type="entry name" value="GlutR_dimer"/>
    <property type="match status" value="1"/>
</dbReference>
<name>G0LF35_HALWC</name>
<feature type="domain" description="Tetrapyrrole biosynthesis glutamyl-tRNA reductase dimerisation" evidence="15">
    <location>
        <begin position="310"/>
        <end position="409"/>
    </location>
</feature>
<comment type="function">
    <text evidence="8">Catalyzes the NADPH-dependent reduction of glutamyl-tRNA(Glu) to glutamate 1-semialdehyde (GSA).</text>
</comment>
<dbReference type="Proteomes" id="UP000007954">
    <property type="component" value="Chromosome"/>
</dbReference>
<dbReference type="SUPFAM" id="SSF51735">
    <property type="entry name" value="NAD(P)-binding Rossmann-fold domains"/>
    <property type="match status" value="1"/>
</dbReference>
<dbReference type="InterPro" id="IPR036453">
    <property type="entry name" value="GluRdtase_dimer_dom_sf"/>
</dbReference>
<keyword evidence="5 8" id="KW-0560">Oxidoreductase</keyword>
<feature type="binding site" evidence="8 10">
    <location>
        <position position="114"/>
    </location>
    <ligand>
        <name>substrate</name>
    </ligand>
</feature>
<evidence type="ECO:0000256" key="10">
    <source>
        <dbReference type="PIRSR" id="PIRSR000445-2"/>
    </source>
</evidence>
<comment type="pathway">
    <text evidence="1 8 13">Porphyrin-containing compound metabolism; protoporphyrin-IX biosynthesis; 5-aminolevulinate from L-glutamyl-tRNA(Glu): step 1/2.</text>
</comment>
<dbReference type="PIRSF" id="PIRSF000445">
    <property type="entry name" value="4pyrrol_synth_GluRdtase"/>
    <property type="match status" value="1"/>
</dbReference>
<feature type="binding site" evidence="8 10">
    <location>
        <begin position="108"/>
        <end position="110"/>
    </location>
    <ligand>
        <name>substrate</name>
    </ligand>
</feature>
<keyword evidence="6 8" id="KW-0627">Porphyrin biosynthesis</keyword>
<evidence type="ECO:0000256" key="9">
    <source>
        <dbReference type="PIRSR" id="PIRSR000445-1"/>
    </source>
</evidence>
<accession>G0LF35</accession>
<dbReference type="HOGENOM" id="CLU_035113_0_1_2"/>
<feature type="binding site" evidence="8 11">
    <location>
        <begin position="182"/>
        <end position="187"/>
    </location>
    <ligand>
        <name>NADP(+)</name>
        <dbReference type="ChEBI" id="CHEBI:58349"/>
    </ligand>
</feature>
<comment type="domain">
    <text evidence="8">Possesses an unusual extended V-shaped dimeric structure with each monomer consisting of three distinct domains arranged along a curved 'spinal' alpha-helix. The N-terminal catalytic domain specifically recognizes the glutamate moiety of the substrate. The second domain is the NADPH-binding domain, and the third C-terminal domain is responsible for dimerization.</text>
</comment>
<gene>
    <name evidence="8 18" type="primary">hemA</name>
    <name evidence="18" type="ordered locus">Hqrw_3865</name>
</gene>
<dbReference type="InterPro" id="IPR036291">
    <property type="entry name" value="NAD(P)-bd_dom_sf"/>
</dbReference>
<evidence type="ECO:0000259" key="15">
    <source>
        <dbReference type="Pfam" id="PF00745"/>
    </source>
</evidence>
<feature type="binding site" evidence="8 10">
    <location>
        <position position="103"/>
    </location>
    <ligand>
        <name>substrate</name>
    </ligand>
</feature>
<reference evidence="18 19" key="1">
    <citation type="journal article" date="2011" name="PLoS ONE">
        <title>Haloquadratum walsbyi: limited diversity in a global pond.</title>
        <authorList>
            <person name="Dyall-Smith M."/>
            <person name="Pfeiffer F."/>
            <person name="Klee K."/>
            <person name="Palm P."/>
            <person name="Gross K."/>
            <person name="Schuster S.C."/>
            <person name="Rampp M."/>
            <person name="Oesterhelt D."/>
        </authorList>
    </citation>
    <scope>NUCLEOTIDE SEQUENCE [LARGE SCALE GENOMIC DNA]</scope>
    <source>
        <strain evidence="19">DSM 16854 / JCM 12705 / C23</strain>
    </source>
</reference>
<dbReference type="GO" id="GO:0008883">
    <property type="term" value="F:glutamyl-tRNA reductase activity"/>
    <property type="evidence" value="ECO:0007669"/>
    <property type="project" value="UniProtKB-UniRule"/>
</dbReference>
<proteinExistence type="inferred from homology"/>
<evidence type="ECO:0000256" key="1">
    <source>
        <dbReference type="ARBA" id="ARBA00005059"/>
    </source>
</evidence>
<dbReference type="Pfam" id="PF05201">
    <property type="entry name" value="GlutR_N"/>
    <property type="match status" value="1"/>
</dbReference>
<dbReference type="NCBIfam" id="TIGR01035">
    <property type="entry name" value="hemA"/>
    <property type="match status" value="1"/>
</dbReference>
<feature type="compositionally biased region" description="Basic and acidic residues" evidence="14">
    <location>
        <begin position="443"/>
        <end position="454"/>
    </location>
</feature>
<dbReference type="InterPro" id="IPR006151">
    <property type="entry name" value="Shikm_DH/Glu-tRNA_Rdtase"/>
</dbReference>
<evidence type="ECO:0000256" key="4">
    <source>
        <dbReference type="ARBA" id="ARBA00022857"/>
    </source>
</evidence>
<dbReference type="InterPro" id="IPR018214">
    <property type="entry name" value="GluRdtase_CS"/>
</dbReference>
<feature type="active site" description="Nucleophile" evidence="8 9">
    <location>
        <position position="51"/>
    </location>
</feature>
<evidence type="ECO:0000313" key="18">
    <source>
        <dbReference type="EMBL" id="CCC41598.1"/>
    </source>
</evidence>
<dbReference type="GO" id="GO:0050661">
    <property type="term" value="F:NADP binding"/>
    <property type="evidence" value="ECO:0007669"/>
    <property type="project" value="InterPro"/>
</dbReference>
<evidence type="ECO:0000256" key="7">
    <source>
        <dbReference type="ARBA" id="ARBA00047464"/>
    </source>
</evidence>
<dbReference type="PANTHER" id="PTHR43013:SF1">
    <property type="entry name" value="GLUTAMYL-TRNA REDUCTASE"/>
    <property type="match status" value="1"/>
</dbReference>
<keyword evidence="4 8" id="KW-0521">NADP</keyword>
<dbReference type="SUPFAM" id="SSF69075">
    <property type="entry name" value="Glutamyl tRNA-reductase dimerization domain"/>
    <property type="match status" value="1"/>
</dbReference>
<evidence type="ECO:0000313" key="19">
    <source>
        <dbReference type="Proteomes" id="UP000007954"/>
    </source>
</evidence>
<dbReference type="InterPro" id="IPR036343">
    <property type="entry name" value="GluRdtase_N_sf"/>
</dbReference>
<evidence type="ECO:0000259" key="16">
    <source>
        <dbReference type="Pfam" id="PF01488"/>
    </source>
</evidence>
<dbReference type="InterPro" id="IPR000343">
    <property type="entry name" value="4pyrrol_synth_GluRdtase"/>
</dbReference>
<sequence length="454" mass="48625">MNTGVICGVRVSHNRASVEEIELAGERDSRTIMETLLTRDGITESFAIQTCNRSEAYVVADGAVAGRRALASFAPDVRDGAVVDMSHEESLRHLLRVATGLESLVLGEDQILGQFKRAIEVARGIGALGPMLEAGVTKAIHVGERARSETSINEGAVSIGSAAVRLAGQSVGLNGRKALVIGAGEMGSLVAESLASTNISEVVIANRTIENAESIAETINSPAYAVSLDSLTEVITEASIIMTATGYGKYLIEPTDIDGAGETFIIDLAQPRNVHPATADIENAIVQDIDALESITKETEASRQAAAREVDAMIDEEFDRLLESYKRQRADEAISEMYEAAEHVKRREVETALEKLEKQGTLTDNQRETVSSMADTLINQLLAAPTKSLRDAAAEDDWTTIQTAMTLFDPNFGGDTPQPDRPDDIPRAAERGDISGDDLPDEVPNHIAEKVSDG</sequence>
<comment type="similarity">
    <text evidence="2 8 13">Belongs to the glutamyl-tRNA reductase family.</text>
</comment>
<evidence type="ECO:0000256" key="13">
    <source>
        <dbReference type="RuleBase" id="RU000584"/>
    </source>
</evidence>
<feature type="compositionally biased region" description="Basic and acidic residues" evidence="14">
    <location>
        <begin position="418"/>
        <end position="434"/>
    </location>
</feature>
<evidence type="ECO:0000256" key="5">
    <source>
        <dbReference type="ARBA" id="ARBA00023002"/>
    </source>
</evidence>
<evidence type="ECO:0000256" key="2">
    <source>
        <dbReference type="ARBA" id="ARBA00005916"/>
    </source>
</evidence>
<evidence type="ECO:0000259" key="17">
    <source>
        <dbReference type="Pfam" id="PF05201"/>
    </source>
</evidence>
<dbReference type="Gene3D" id="3.40.50.720">
    <property type="entry name" value="NAD(P)-binding Rossmann-like Domain"/>
    <property type="match status" value="1"/>
</dbReference>
<dbReference type="HAMAP" id="MF_00087">
    <property type="entry name" value="Glu_tRNA_reductase"/>
    <property type="match status" value="1"/>
</dbReference>
<dbReference type="GO" id="GO:0019353">
    <property type="term" value="P:protoporphyrinogen IX biosynthetic process from glutamate"/>
    <property type="evidence" value="ECO:0007669"/>
    <property type="project" value="TreeGrafter"/>
</dbReference>
<dbReference type="PANTHER" id="PTHR43013">
    <property type="entry name" value="GLUTAMYL-TRNA REDUCTASE"/>
    <property type="match status" value="1"/>
</dbReference>
<dbReference type="Gene3D" id="3.30.460.30">
    <property type="entry name" value="Glutamyl-tRNA reductase, N-terminal domain"/>
    <property type="match status" value="1"/>
</dbReference>
<evidence type="ECO:0000256" key="3">
    <source>
        <dbReference type="ARBA" id="ARBA00012970"/>
    </source>
</evidence>
<dbReference type="InterPro" id="IPR015895">
    <property type="entry name" value="4pyrrol_synth_GluRdtase_N"/>
</dbReference>
<dbReference type="PROSITE" id="PS00747">
    <property type="entry name" value="GLUTR"/>
    <property type="match status" value="1"/>
</dbReference>
<evidence type="ECO:0000256" key="12">
    <source>
        <dbReference type="PIRSR" id="PIRSR000445-4"/>
    </source>
</evidence>
<dbReference type="CDD" id="cd05213">
    <property type="entry name" value="NAD_bind_Glutamyl_tRNA_reduct"/>
    <property type="match status" value="1"/>
</dbReference>
<dbReference type="Pfam" id="PF01488">
    <property type="entry name" value="Shikimate_DH"/>
    <property type="match status" value="1"/>
</dbReference>
<feature type="binding site" evidence="8 10">
    <location>
        <begin position="50"/>
        <end position="53"/>
    </location>
    <ligand>
        <name>substrate</name>
    </ligand>
</feature>
<dbReference type="RefSeq" id="WP_014556936.1">
    <property type="nucleotide sequence ID" value="NC_017459.1"/>
</dbReference>
<dbReference type="EMBL" id="FR746099">
    <property type="protein sequence ID" value="CCC41598.1"/>
    <property type="molecule type" value="Genomic_DNA"/>
</dbReference>
<organism evidence="18 19">
    <name type="scientific">Haloquadratum walsbyi (strain DSM 16854 / JCM 12705 / C23)</name>
    <dbReference type="NCBI Taxonomy" id="768065"/>
    <lineage>
        <taxon>Archaea</taxon>
        <taxon>Methanobacteriati</taxon>
        <taxon>Methanobacteriota</taxon>
        <taxon>Stenosarchaea group</taxon>
        <taxon>Halobacteria</taxon>
        <taxon>Halobacteriales</taxon>
        <taxon>Haloferacaceae</taxon>
        <taxon>Haloquadratum</taxon>
    </lineage>
</organism>
<feature type="site" description="Important for activity" evidence="8 12">
    <location>
        <position position="93"/>
    </location>
</feature>
<comment type="miscellaneous">
    <text evidence="8">During catalysis, the active site Cys acts as a nucleophile attacking the alpha-carbonyl group of tRNA-bound glutamate with the formation of a thioester intermediate between enzyme and glutamate, and the concomitant release of tRNA(Glu). The thioester intermediate is finally reduced by direct hydride transfer from NADPH, to form the product GSA.</text>
</comment>
<feature type="domain" description="Quinate/shikimate 5-dehydrogenase/glutamyl-tRNA reductase" evidence="16">
    <location>
        <begin position="166"/>
        <end position="295"/>
    </location>
</feature>
<dbReference type="OrthoDB" id="4562at2157"/>
<feature type="domain" description="Glutamyl-tRNA reductase N-terminal" evidence="17">
    <location>
        <begin position="9"/>
        <end position="150"/>
    </location>
</feature>
<dbReference type="KEGG" id="hwc:Hqrw_3865"/>
<dbReference type="EC" id="1.2.1.70" evidence="3 8"/>
<evidence type="ECO:0000256" key="6">
    <source>
        <dbReference type="ARBA" id="ARBA00023244"/>
    </source>
</evidence>
<protein>
    <recommendedName>
        <fullName evidence="3 8">Glutamyl-tRNA reductase</fullName>
        <shortName evidence="8">GluTR</shortName>
        <ecNumber evidence="3 8">1.2.1.70</ecNumber>
    </recommendedName>
</protein>
<evidence type="ECO:0000256" key="14">
    <source>
        <dbReference type="SAM" id="MobiDB-lite"/>
    </source>
</evidence>
<comment type="catalytic activity">
    <reaction evidence="7 8 13">
        <text>(S)-4-amino-5-oxopentanoate + tRNA(Glu) + NADP(+) = L-glutamyl-tRNA(Glu) + NADPH + H(+)</text>
        <dbReference type="Rhea" id="RHEA:12344"/>
        <dbReference type="Rhea" id="RHEA-COMP:9663"/>
        <dbReference type="Rhea" id="RHEA-COMP:9680"/>
        <dbReference type="ChEBI" id="CHEBI:15378"/>
        <dbReference type="ChEBI" id="CHEBI:57501"/>
        <dbReference type="ChEBI" id="CHEBI:57783"/>
        <dbReference type="ChEBI" id="CHEBI:58349"/>
        <dbReference type="ChEBI" id="CHEBI:78442"/>
        <dbReference type="ChEBI" id="CHEBI:78520"/>
        <dbReference type="EC" id="1.2.1.70"/>
    </reaction>
</comment>
<comment type="subunit">
    <text evidence="8">Homodimer.</text>
</comment>
<dbReference type="InterPro" id="IPR015896">
    <property type="entry name" value="4pyrrol_synth_GluRdtase_dimer"/>
</dbReference>